<keyword evidence="5 8" id="KW-0472">Membrane</keyword>
<evidence type="ECO:0000256" key="7">
    <source>
        <dbReference type="SAM" id="MobiDB-lite"/>
    </source>
</evidence>
<feature type="compositionally biased region" description="Polar residues" evidence="7">
    <location>
        <begin position="111"/>
        <end position="146"/>
    </location>
</feature>
<reference evidence="10" key="1">
    <citation type="submission" date="2019-08" db="EMBL/GenBank/DDBJ databases">
        <title>The improved chromosome-level genome for the pearl oyster Pinctada fucata martensii using PacBio sequencing and Hi-C.</title>
        <authorList>
            <person name="Zheng Z."/>
        </authorList>
    </citation>
    <scope>NUCLEOTIDE SEQUENCE</scope>
    <source>
        <strain evidence="10">ZZ-2019</strain>
        <tissue evidence="10">Adductor muscle</tissue>
    </source>
</reference>
<dbReference type="AlphaFoldDB" id="A0AA88XN64"/>
<dbReference type="PANTHER" id="PTHR24241:SF76">
    <property type="entry name" value="NEUROPEPTIDE SIFAMIDE RECEPTOR"/>
    <property type="match status" value="1"/>
</dbReference>
<dbReference type="Pfam" id="PF00001">
    <property type="entry name" value="7tm_1"/>
    <property type="match status" value="1"/>
</dbReference>
<name>A0AA88XN64_PINIB</name>
<comment type="caution">
    <text evidence="10">The sequence shown here is derived from an EMBL/GenBank/DDBJ whole genome shotgun (WGS) entry which is preliminary data.</text>
</comment>
<keyword evidence="4 8" id="KW-1133">Transmembrane helix</keyword>
<evidence type="ECO:0000313" key="10">
    <source>
        <dbReference type="EMBL" id="KAK3088465.1"/>
    </source>
</evidence>
<dbReference type="SUPFAM" id="SSF81321">
    <property type="entry name" value="Family A G protein-coupled receptor-like"/>
    <property type="match status" value="1"/>
</dbReference>
<feature type="transmembrane region" description="Helical" evidence="8">
    <location>
        <begin position="154"/>
        <end position="179"/>
    </location>
</feature>
<dbReference type="PRINTS" id="PR00237">
    <property type="entry name" value="GPCRRHODOPSN"/>
</dbReference>
<dbReference type="InterPro" id="IPR017452">
    <property type="entry name" value="GPCR_Rhodpsn_7TM"/>
</dbReference>
<dbReference type="CDD" id="cd00637">
    <property type="entry name" value="7tm_classA_rhodopsin-like"/>
    <property type="match status" value="1"/>
</dbReference>
<evidence type="ECO:0000256" key="4">
    <source>
        <dbReference type="ARBA" id="ARBA00022989"/>
    </source>
</evidence>
<dbReference type="GO" id="GO:0004930">
    <property type="term" value="F:G protein-coupled receptor activity"/>
    <property type="evidence" value="ECO:0007669"/>
    <property type="project" value="InterPro"/>
</dbReference>
<proteinExistence type="predicted"/>
<protein>
    <recommendedName>
        <fullName evidence="9">G-protein coupled receptors family 1 profile domain-containing protein</fullName>
    </recommendedName>
</protein>
<evidence type="ECO:0000256" key="2">
    <source>
        <dbReference type="ARBA" id="ARBA00022475"/>
    </source>
</evidence>
<keyword evidence="11" id="KW-1185">Reference proteome</keyword>
<keyword evidence="2" id="KW-1003">Cell membrane</keyword>
<evidence type="ECO:0000256" key="3">
    <source>
        <dbReference type="ARBA" id="ARBA00022692"/>
    </source>
</evidence>
<dbReference type="Gene3D" id="1.20.1070.10">
    <property type="entry name" value="Rhodopsin 7-helix transmembrane proteins"/>
    <property type="match status" value="1"/>
</dbReference>
<gene>
    <name evidence="10" type="ORF">FSP39_019530</name>
</gene>
<evidence type="ECO:0000259" key="9">
    <source>
        <dbReference type="PROSITE" id="PS50262"/>
    </source>
</evidence>
<feature type="transmembrane region" description="Helical" evidence="8">
    <location>
        <begin position="57"/>
        <end position="81"/>
    </location>
</feature>
<comment type="subcellular location">
    <subcellularLocation>
        <location evidence="1">Cell membrane</location>
        <topology evidence="1">Multi-pass membrane protein</topology>
    </subcellularLocation>
</comment>
<accession>A0AA88XN64</accession>
<evidence type="ECO:0000256" key="6">
    <source>
        <dbReference type="ARBA" id="ARBA00023170"/>
    </source>
</evidence>
<feature type="region of interest" description="Disordered" evidence="7">
    <location>
        <begin position="101"/>
        <end position="146"/>
    </location>
</feature>
<evidence type="ECO:0000313" key="11">
    <source>
        <dbReference type="Proteomes" id="UP001186944"/>
    </source>
</evidence>
<dbReference type="PROSITE" id="PS50262">
    <property type="entry name" value="G_PROTEIN_RECEP_F1_2"/>
    <property type="match status" value="1"/>
</dbReference>
<evidence type="ECO:0000256" key="5">
    <source>
        <dbReference type="ARBA" id="ARBA00023136"/>
    </source>
</evidence>
<dbReference type="EMBL" id="VSWD01000011">
    <property type="protein sequence ID" value="KAK3088465.1"/>
    <property type="molecule type" value="Genomic_DNA"/>
</dbReference>
<dbReference type="GO" id="GO:0042277">
    <property type="term" value="F:peptide binding"/>
    <property type="evidence" value="ECO:0007669"/>
    <property type="project" value="TreeGrafter"/>
</dbReference>
<feature type="transmembrane region" description="Helical" evidence="8">
    <location>
        <begin position="191"/>
        <end position="213"/>
    </location>
</feature>
<dbReference type="Proteomes" id="UP001186944">
    <property type="component" value="Unassembled WGS sequence"/>
</dbReference>
<feature type="domain" description="G-protein coupled receptors family 1 profile" evidence="9">
    <location>
        <begin position="46"/>
        <end position="211"/>
    </location>
</feature>
<dbReference type="GO" id="GO:0032870">
    <property type="term" value="P:cellular response to hormone stimulus"/>
    <property type="evidence" value="ECO:0007669"/>
    <property type="project" value="TreeGrafter"/>
</dbReference>
<evidence type="ECO:0000256" key="8">
    <source>
        <dbReference type="SAM" id="Phobius"/>
    </source>
</evidence>
<organism evidence="10 11">
    <name type="scientific">Pinctada imbricata</name>
    <name type="common">Atlantic pearl-oyster</name>
    <name type="synonym">Pinctada martensii</name>
    <dbReference type="NCBI Taxonomy" id="66713"/>
    <lineage>
        <taxon>Eukaryota</taxon>
        <taxon>Metazoa</taxon>
        <taxon>Spiralia</taxon>
        <taxon>Lophotrochozoa</taxon>
        <taxon>Mollusca</taxon>
        <taxon>Bivalvia</taxon>
        <taxon>Autobranchia</taxon>
        <taxon>Pteriomorphia</taxon>
        <taxon>Pterioida</taxon>
        <taxon>Pterioidea</taxon>
        <taxon>Pteriidae</taxon>
        <taxon>Pinctada</taxon>
    </lineage>
</organism>
<dbReference type="GO" id="GO:0005886">
    <property type="term" value="C:plasma membrane"/>
    <property type="evidence" value="ECO:0007669"/>
    <property type="project" value="UniProtKB-SubCell"/>
</dbReference>
<sequence>MAEGTLQNVGEVITELVVNSEVRGRAQTDTEVTYDDDQATGFGKRCLVEMADFKMFAIFSISHLAFFIIVSSVLIFTYSLIGRKVWRQNVFREKQKTNRRTLEVSSAVPEPSTSTHSPRSNGVSGRSQRQVENGATGNPKPETSSSLAKTTGTLFMVTLAYILSAIPHHLLSILFFVIPNFDCNLSLIGSQFFYVFIWSYMINSTLNPFIYGFRDTRFRREMKLIYRKY</sequence>
<dbReference type="InterPro" id="IPR000276">
    <property type="entry name" value="GPCR_Rhodpsn"/>
</dbReference>
<dbReference type="PANTHER" id="PTHR24241">
    <property type="entry name" value="NEUROPEPTIDE RECEPTOR-RELATED G-PROTEIN COUPLED RECEPTOR"/>
    <property type="match status" value="1"/>
</dbReference>
<evidence type="ECO:0000256" key="1">
    <source>
        <dbReference type="ARBA" id="ARBA00004651"/>
    </source>
</evidence>
<keyword evidence="6" id="KW-0675">Receptor</keyword>
<keyword evidence="3 8" id="KW-0812">Transmembrane</keyword>